<dbReference type="AlphaFoldDB" id="A0A650ENK3"/>
<name>A0A650ENK3_9SPIO</name>
<accession>A0A650ENK3</accession>
<protein>
    <submittedName>
        <fullName evidence="1">Uncharacterized protein</fullName>
    </submittedName>
</protein>
<gene>
    <name evidence="1" type="ORF">Unknown280_1390</name>
</gene>
<proteinExistence type="predicted"/>
<organism evidence="1">
    <name type="scientific">uncultured Spirochaetaceae bacterium</name>
    <dbReference type="NCBI Taxonomy" id="201186"/>
    <lineage>
        <taxon>Bacteria</taxon>
        <taxon>Pseudomonadati</taxon>
        <taxon>Spirochaetota</taxon>
        <taxon>Spirochaetia</taxon>
        <taxon>Spirochaetales</taxon>
        <taxon>Spirochaetaceae</taxon>
        <taxon>environmental samples</taxon>
    </lineage>
</organism>
<evidence type="ECO:0000313" key="1">
    <source>
        <dbReference type="EMBL" id="QGT51447.1"/>
    </source>
</evidence>
<reference evidence="1" key="1">
    <citation type="journal article" date="2020" name="J. ISSAAS">
        <title>Lactobacilli and other gastrointestinal microbiota of Peromyscus leucopus, reservoir host for agents of Lyme disease and other zoonoses in North America.</title>
        <authorList>
            <person name="Milovic A."/>
            <person name="Bassam K."/>
            <person name="Shao H."/>
            <person name="Chatzistamou I."/>
            <person name="Tufts D.M."/>
            <person name="Diuk-Wasser M."/>
            <person name="Barbour A.G."/>
        </authorList>
    </citation>
    <scope>NUCLEOTIDE SEQUENCE</scope>
    <source>
        <strain evidence="1">LL50</strain>
    </source>
</reference>
<sequence>MIFCVALVSCQKKSARNETPLVPLDFVSEKNLASDSIPAWHHSLKKICIVFGYGYNEKNYVQGIVESLAKKYGLDDGTSDSGLIFPLVFPDDFSGERISRLPSLIGERELAGLIIVGAPENTNHAIANLEDEWDSRENMIPYPVYAFFPQDDIAGIEATSNFVLDWALEGSGSMDDESDKEEVSQTQVADLDALLDRAVEYMLLTECPLPPDENLPAHVSRIVGNDYKVSRYVDAQSGLQSVNHFVIEEK</sequence>
<dbReference type="EMBL" id="MN577574">
    <property type="protein sequence ID" value="QGT51447.1"/>
    <property type="molecule type" value="Genomic_DNA"/>
</dbReference>